<name>S7W669_SPRLO</name>
<keyword evidence="2" id="KW-1185">Reference proteome</keyword>
<reference evidence="2" key="1">
    <citation type="journal article" date="2013" name="PLoS Genet.">
        <title>The genome of Spraguea lophii and the basis of host-microsporidian interactions.</title>
        <authorList>
            <person name="Campbell S.E."/>
            <person name="Williams T.A."/>
            <person name="Yousuf A."/>
            <person name="Soanes D.M."/>
            <person name="Paszkiewicz K.H."/>
            <person name="Williams B.A.P."/>
        </authorList>
    </citation>
    <scope>NUCLEOTIDE SEQUENCE [LARGE SCALE GENOMIC DNA]</scope>
    <source>
        <strain evidence="2">42_110</strain>
    </source>
</reference>
<dbReference type="HOGENOM" id="CLU_809346_0_0_1"/>
<dbReference type="OrthoDB" id="331263at2759"/>
<dbReference type="VEuPathDB" id="MicrosporidiaDB:SLOPH_224"/>
<dbReference type="EMBL" id="ATCN01000892">
    <property type="protein sequence ID" value="EPR78295.1"/>
    <property type="molecule type" value="Genomic_DNA"/>
</dbReference>
<dbReference type="InParanoid" id="S7W669"/>
<dbReference type="Proteomes" id="UP000014978">
    <property type="component" value="Unassembled WGS sequence"/>
</dbReference>
<dbReference type="STRING" id="1358809.S7W669"/>
<evidence type="ECO:0000313" key="1">
    <source>
        <dbReference type="EMBL" id="EPR78295.1"/>
    </source>
</evidence>
<dbReference type="AlphaFoldDB" id="S7W669"/>
<accession>S7W669</accession>
<comment type="caution">
    <text evidence="1">The sequence shown here is derived from an EMBL/GenBank/DDBJ whole genome shotgun (WGS) entry which is preliminary data.</text>
</comment>
<proteinExistence type="predicted"/>
<sequence>MIMSYILYIWLCFVVTRNIEYRYIIKWKKNPDFVLMARDGRNGSIVRMQKPVEKLISKYNSYFMINKVGDNVFFKIFGKYLKSGSSVSDDVIVDSKYNKENIWGIVKTSDGVKLRTLNNKCMRVGDYDNKLSSNGYTVHVNTCHKNDENEIFIIDHVKIQILQDKMEPKGKSLAERVVDEILPKILAAKEKSSTKSVIKEEPKKQKERILIKQPERNLIKQPEKNLTKQAERILTKQVGTNLTKQPETNLTKQPETNLIKRPERILIKRPERNLTKQKEKNLINQRGKKLPKQKGIKKKYMNKIIKDIKIETVIKQKKDYKIPRIKNTLDDDYSDAIRYISGS</sequence>
<evidence type="ECO:0000313" key="2">
    <source>
        <dbReference type="Proteomes" id="UP000014978"/>
    </source>
</evidence>
<organism evidence="1 2">
    <name type="scientific">Spraguea lophii (strain 42_110)</name>
    <name type="common">Microsporidian parasite</name>
    <dbReference type="NCBI Taxonomy" id="1358809"/>
    <lineage>
        <taxon>Eukaryota</taxon>
        <taxon>Fungi</taxon>
        <taxon>Fungi incertae sedis</taxon>
        <taxon>Microsporidia</taxon>
        <taxon>Spragueidae</taxon>
        <taxon>Spraguea</taxon>
    </lineage>
</organism>
<protein>
    <submittedName>
        <fullName evidence="1">Uncharacterized protein</fullName>
    </submittedName>
</protein>
<gene>
    <name evidence="1" type="ORF">SLOPH_224</name>
</gene>